<dbReference type="EMBL" id="BAABME010012956">
    <property type="protein sequence ID" value="GAA0185680.1"/>
    <property type="molecule type" value="Genomic_DNA"/>
</dbReference>
<evidence type="ECO:0000313" key="2">
    <source>
        <dbReference type="Proteomes" id="UP001454036"/>
    </source>
</evidence>
<name>A0AAV3RXV2_LITER</name>
<keyword evidence="2" id="KW-1185">Reference proteome</keyword>
<comment type="caution">
    <text evidence="1">The sequence shown here is derived from an EMBL/GenBank/DDBJ whole genome shotgun (WGS) entry which is preliminary data.</text>
</comment>
<protein>
    <submittedName>
        <fullName evidence="1">Uncharacterized protein</fullName>
    </submittedName>
</protein>
<accession>A0AAV3RXV2</accession>
<evidence type="ECO:0000313" key="1">
    <source>
        <dbReference type="EMBL" id="GAA0185680.1"/>
    </source>
</evidence>
<gene>
    <name evidence="1" type="ORF">LIER_32968</name>
</gene>
<sequence>MHRVTGPCPGPQASHEVTRLWLQQSLELGEGLSQERLKVDVLEQELQGLRLQASEDSRYPWEVALLIQSLRKAMVERDAARAARKEKEGLRRAYLQDNPLRCRRIGAAVLSNFVLNFQDRIPTLPALVEDYRQIHGSSLPIPSSLTGLDPTLTRRSLALGFSVQ</sequence>
<organism evidence="1 2">
    <name type="scientific">Lithospermum erythrorhizon</name>
    <name type="common">Purple gromwell</name>
    <name type="synonym">Lithospermum officinale var. erythrorhizon</name>
    <dbReference type="NCBI Taxonomy" id="34254"/>
    <lineage>
        <taxon>Eukaryota</taxon>
        <taxon>Viridiplantae</taxon>
        <taxon>Streptophyta</taxon>
        <taxon>Embryophyta</taxon>
        <taxon>Tracheophyta</taxon>
        <taxon>Spermatophyta</taxon>
        <taxon>Magnoliopsida</taxon>
        <taxon>eudicotyledons</taxon>
        <taxon>Gunneridae</taxon>
        <taxon>Pentapetalae</taxon>
        <taxon>asterids</taxon>
        <taxon>lamiids</taxon>
        <taxon>Boraginales</taxon>
        <taxon>Boraginaceae</taxon>
        <taxon>Boraginoideae</taxon>
        <taxon>Lithospermeae</taxon>
        <taxon>Lithospermum</taxon>
    </lineage>
</organism>
<reference evidence="1 2" key="1">
    <citation type="submission" date="2024-01" db="EMBL/GenBank/DDBJ databases">
        <title>The complete chloroplast genome sequence of Lithospermum erythrorhizon: insights into the phylogenetic relationship among Boraginaceae species and the maternal lineages of purple gromwells.</title>
        <authorList>
            <person name="Okada T."/>
            <person name="Watanabe K."/>
        </authorList>
    </citation>
    <scope>NUCLEOTIDE SEQUENCE [LARGE SCALE GENOMIC DNA]</scope>
</reference>
<proteinExistence type="predicted"/>
<dbReference type="Proteomes" id="UP001454036">
    <property type="component" value="Unassembled WGS sequence"/>
</dbReference>
<dbReference type="AlphaFoldDB" id="A0AAV3RXV2"/>